<reference evidence="2 3" key="1">
    <citation type="submission" date="2016-10" db="EMBL/GenBank/DDBJ databases">
        <authorList>
            <person name="de Groot N.N."/>
        </authorList>
    </citation>
    <scope>NUCLEOTIDE SEQUENCE [LARGE SCALE GENOMIC DNA]</scope>
    <source>
        <strain evidence="2 3">CGMCC 1.5070</strain>
    </source>
</reference>
<dbReference type="PANTHER" id="PTHR47099:SF1">
    <property type="entry name" value="METHYLCOBAMIDE:COM METHYLTRANSFERASE MTBA"/>
    <property type="match status" value="1"/>
</dbReference>
<name>A0A1H8E614_9FIRM</name>
<organism evidence="2 3">
    <name type="scientific">Hydrogenoanaerobacterium saccharovorans</name>
    <dbReference type="NCBI Taxonomy" id="474960"/>
    <lineage>
        <taxon>Bacteria</taxon>
        <taxon>Bacillati</taxon>
        <taxon>Bacillota</taxon>
        <taxon>Clostridia</taxon>
        <taxon>Eubacteriales</taxon>
        <taxon>Oscillospiraceae</taxon>
        <taxon>Hydrogenoanaerobacterium</taxon>
    </lineage>
</organism>
<feature type="domain" description="Uroporphyrinogen decarboxylase (URO-D)" evidence="1">
    <location>
        <begin position="186"/>
        <end position="301"/>
    </location>
</feature>
<evidence type="ECO:0000259" key="1">
    <source>
        <dbReference type="Pfam" id="PF01208"/>
    </source>
</evidence>
<gene>
    <name evidence="2" type="ORF">SAMN05216180_2895</name>
</gene>
<dbReference type="InterPro" id="IPR038071">
    <property type="entry name" value="UROD/MetE-like_sf"/>
</dbReference>
<dbReference type="Gene3D" id="3.20.20.210">
    <property type="match status" value="1"/>
</dbReference>
<accession>A0A1H8E614</accession>
<dbReference type="InterPro" id="IPR000257">
    <property type="entry name" value="Uroporphyrinogen_deCOase"/>
</dbReference>
<dbReference type="InterPro" id="IPR052024">
    <property type="entry name" value="Methanogen_methyltrans"/>
</dbReference>
<dbReference type="GO" id="GO:0006779">
    <property type="term" value="P:porphyrin-containing compound biosynthetic process"/>
    <property type="evidence" value="ECO:0007669"/>
    <property type="project" value="InterPro"/>
</dbReference>
<evidence type="ECO:0000313" key="2">
    <source>
        <dbReference type="EMBL" id="SEN14883.1"/>
    </source>
</evidence>
<proteinExistence type="predicted"/>
<dbReference type="Pfam" id="PF01208">
    <property type="entry name" value="URO-D"/>
    <property type="match status" value="1"/>
</dbReference>
<dbReference type="SUPFAM" id="SSF51726">
    <property type="entry name" value="UROD/MetE-like"/>
    <property type="match status" value="1"/>
</dbReference>
<dbReference type="AlphaFoldDB" id="A0A1H8E614"/>
<dbReference type="RefSeq" id="WP_092756455.1">
    <property type="nucleotide sequence ID" value="NZ_FOCG01000005.1"/>
</dbReference>
<dbReference type="GO" id="GO:0004853">
    <property type="term" value="F:uroporphyrinogen decarboxylase activity"/>
    <property type="evidence" value="ECO:0007669"/>
    <property type="project" value="InterPro"/>
</dbReference>
<dbReference type="Proteomes" id="UP000199158">
    <property type="component" value="Unassembled WGS sequence"/>
</dbReference>
<dbReference type="OrthoDB" id="9780425at2"/>
<sequence>MTPRIKFIKALKREKIEGHVPHFELVFFLTMESIGRIHPSHRNYSQWYQMSRNERKLHLKDMALSYIEIAEKYNHSAIFVHPNPGPIGEMPDDMEATREILETIRELSGDKYFLMIHGDPTHPIPTGDTMMDFTTKMYEEPEILHDETKERVEFAMQLCDKMKRHSGLLDGYALCSDYCFNANPFYSNEMFAEFVQPYLKEILAYYRANGFYSIKHTDGNVMPILNQIVECQPDAIHSLDPQGYVDLKEAKRLYGDKVCLIGNVNCGLMQTGTEEELVADVRRSLQEGMPGYGYIFSSSNCAFTGLDLRRYELIHKIWREEGIYH</sequence>
<dbReference type="STRING" id="474960.SAMN05216180_2895"/>
<dbReference type="PANTHER" id="PTHR47099">
    <property type="entry name" value="METHYLCOBAMIDE:COM METHYLTRANSFERASE MTBA"/>
    <property type="match status" value="1"/>
</dbReference>
<evidence type="ECO:0000313" key="3">
    <source>
        <dbReference type="Proteomes" id="UP000199158"/>
    </source>
</evidence>
<keyword evidence="3" id="KW-1185">Reference proteome</keyword>
<dbReference type="EMBL" id="FOCG01000005">
    <property type="protein sequence ID" value="SEN14883.1"/>
    <property type="molecule type" value="Genomic_DNA"/>
</dbReference>
<protein>
    <submittedName>
        <fullName evidence="2">Uroporphyrinogen decarboxylase</fullName>
    </submittedName>
</protein>